<evidence type="ECO:0000256" key="4">
    <source>
        <dbReference type="ARBA" id="ARBA00023242"/>
    </source>
</evidence>
<feature type="domain" description="Zn(2)-C6 fungal-type" evidence="5">
    <location>
        <begin position="24"/>
        <end position="54"/>
    </location>
</feature>
<protein>
    <recommendedName>
        <fullName evidence="5">Zn(2)-C6 fungal-type domain-containing protein</fullName>
    </recommendedName>
</protein>
<dbReference type="GO" id="GO:0005634">
    <property type="term" value="C:nucleus"/>
    <property type="evidence" value="ECO:0007669"/>
    <property type="project" value="TreeGrafter"/>
</dbReference>
<dbReference type="Proteomes" id="UP000193642">
    <property type="component" value="Unassembled WGS sequence"/>
</dbReference>
<dbReference type="AlphaFoldDB" id="A0A1Y2B304"/>
<keyword evidence="7" id="KW-1185">Reference proteome</keyword>
<feature type="domain" description="Zn(2)-C6 fungal-type" evidence="5">
    <location>
        <begin position="70"/>
        <end position="100"/>
    </location>
</feature>
<sequence>MDKPHHSYHNIQRMPKARWGRPLPCISCRAINRKCSLEEPSCQRCRERGEHCVYDEEAELPKKPPKWAKSCEPCRNHKRKCDLEKPSCSGCVGRGIECVYAGPQITNDPFLRRLLL</sequence>
<keyword evidence="3" id="KW-0804">Transcription</keyword>
<gene>
    <name evidence="6" type="ORF">BCR33DRAFT_577944</name>
</gene>
<comment type="caution">
    <text evidence="6">The sequence shown here is derived from an EMBL/GenBank/DDBJ whole genome shotgun (WGS) entry which is preliminary data.</text>
</comment>
<evidence type="ECO:0000313" key="7">
    <source>
        <dbReference type="Proteomes" id="UP000193642"/>
    </source>
</evidence>
<evidence type="ECO:0000256" key="1">
    <source>
        <dbReference type="ARBA" id="ARBA00023015"/>
    </source>
</evidence>
<reference evidence="6 7" key="1">
    <citation type="submission" date="2016-07" db="EMBL/GenBank/DDBJ databases">
        <title>Pervasive Adenine N6-methylation of Active Genes in Fungi.</title>
        <authorList>
            <consortium name="DOE Joint Genome Institute"/>
            <person name="Mondo S.J."/>
            <person name="Dannebaum R.O."/>
            <person name="Kuo R.C."/>
            <person name="Labutti K."/>
            <person name="Haridas S."/>
            <person name="Kuo A."/>
            <person name="Salamov A."/>
            <person name="Ahrendt S.R."/>
            <person name="Lipzen A."/>
            <person name="Sullivan W."/>
            <person name="Andreopoulos W.B."/>
            <person name="Clum A."/>
            <person name="Lindquist E."/>
            <person name="Daum C."/>
            <person name="Ramamoorthy G.K."/>
            <person name="Gryganskyi A."/>
            <person name="Culley D."/>
            <person name="Magnuson J.K."/>
            <person name="James T.Y."/>
            <person name="O'Malley M.A."/>
            <person name="Stajich J.E."/>
            <person name="Spatafora J.W."/>
            <person name="Visel A."/>
            <person name="Grigoriev I.V."/>
        </authorList>
    </citation>
    <scope>NUCLEOTIDE SEQUENCE [LARGE SCALE GENOMIC DNA]</scope>
    <source>
        <strain evidence="6 7">JEL800</strain>
    </source>
</reference>
<dbReference type="GO" id="GO:0008270">
    <property type="term" value="F:zinc ion binding"/>
    <property type="evidence" value="ECO:0007669"/>
    <property type="project" value="InterPro"/>
</dbReference>
<evidence type="ECO:0000313" key="6">
    <source>
        <dbReference type="EMBL" id="ORY29218.1"/>
    </source>
</evidence>
<dbReference type="InterPro" id="IPR001138">
    <property type="entry name" value="Zn2Cys6_DnaBD"/>
</dbReference>
<dbReference type="InterPro" id="IPR050675">
    <property type="entry name" value="OAF3"/>
</dbReference>
<organism evidence="6 7">
    <name type="scientific">Rhizoclosmatium globosum</name>
    <dbReference type="NCBI Taxonomy" id="329046"/>
    <lineage>
        <taxon>Eukaryota</taxon>
        <taxon>Fungi</taxon>
        <taxon>Fungi incertae sedis</taxon>
        <taxon>Chytridiomycota</taxon>
        <taxon>Chytridiomycota incertae sedis</taxon>
        <taxon>Chytridiomycetes</taxon>
        <taxon>Chytridiales</taxon>
        <taxon>Chytriomycetaceae</taxon>
        <taxon>Rhizoclosmatium</taxon>
    </lineage>
</organism>
<evidence type="ECO:0000256" key="3">
    <source>
        <dbReference type="ARBA" id="ARBA00023163"/>
    </source>
</evidence>
<dbReference type="Gene3D" id="4.10.240.10">
    <property type="entry name" value="Zn(2)-C6 fungal-type DNA-binding domain"/>
    <property type="match status" value="2"/>
</dbReference>
<evidence type="ECO:0000259" key="5">
    <source>
        <dbReference type="PROSITE" id="PS50048"/>
    </source>
</evidence>
<dbReference type="GO" id="GO:0045944">
    <property type="term" value="P:positive regulation of transcription by RNA polymerase II"/>
    <property type="evidence" value="ECO:0007669"/>
    <property type="project" value="TreeGrafter"/>
</dbReference>
<dbReference type="PANTHER" id="PTHR31069">
    <property type="entry name" value="OLEATE-ACTIVATED TRANSCRIPTION FACTOR 1-RELATED"/>
    <property type="match status" value="1"/>
</dbReference>
<keyword evidence="4" id="KW-0539">Nucleus</keyword>
<dbReference type="Pfam" id="PF00172">
    <property type="entry name" value="Zn_clus"/>
    <property type="match status" value="2"/>
</dbReference>
<dbReference type="InterPro" id="IPR036864">
    <property type="entry name" value="Zn2-C6_fun-type_DNA-bd_sf"/>
</dbReference>
<dbReference type="PROSITE" id="PS00463">
    <property type="entry name" value="ZN2_CY6_FUNGAL_1"/>
    <property type="match status" value="1"/>
</dbReference>
<dbReference type="GO" id="GO:0000978">
    <property type="term" value="F:RNA polymerase II cis-regulatory region sequence-specific DNA binding"/>
    <property type="evidence" value="ECO:0007669"/>
    <property type="project" value="TreeGrafter"/>
</dbReference>
<name>A0A1Y2B304_9FUNG</name>
<dbReference type="PANTHER" id="PTHR31069:SF12">
    <property type="entry name" value="TRANSCRIPTION FACTOR DOMAIN-CONTAINING PROTEIN"/>
    <property type="match status" value="1"/>
</dbReference>
<dbReference type="PROSITE" id="PS50048">
    <property type="entry name" value="ZN2_CY6_FUNGAL_2"/>
    <property type="match status" value="2"/>
</dbReference>
<dbReference type="EMBL" id="MCGO01000089">
    <property type="protein sequence ID" value="ORY29218.1"/>
    <property type="molecule type" value="Genomic_DNA"/>
</dbReference>
<dbReference type="SUPFAM" id="SSF57701">
    <property type="entry name" value="Zn2/Cys6 DNA-binding domain"/>
    <property type="match status" value="2"/>
</dbReference>
<dbReference type="GO" id="GO:0000981">
    <property type="term" value="F:DNA-binding transcription factor activity, RNA polymerase II-specific"/>
    <property type="evidence" value="ECO:0007669"/>
    <property type="project" value="InterPro"/>
</dbReference>
<proteinExistence type="predicted"/>
<keyword evidence="1" id="KW-0805">Transcription regulation</keyword>
<keyword evidence="2" id="KW-0238">DNA-binding</keyword>
<evidence type="ECO:0000256" key="2">
    <source>
        <dbReference type="ARBA" id="ARBA00023125"/>
    </source>
</evidence>
<dbReference type="OrthoDB" id="2148625at2759"/>
<dbReference type="SMART" id="SM00066">
    <property type="entry name" value="GAL4"/>
    <property type="match status" value="2"/>
</dbReference>
<accession>A0A1Y2B304</accession>
<dbReference type="CDD" id="cd00067">
    <property type="entry name" value="GAL4"/>
    <property type="match status" value="2"/>
</dbReference>